<sequence>MDALICFLTRLVTVNDSLLLDNGVAVGVARGLVTPKDVRMLGTMDDNRVVSDAMSLSVQSATSVTSVEHRLICPKSPIGCRAEFG</sequence>
<proteinExistence type="predicted"/>
<evidence type="ECO:0000313" key="2">
    <source>
        <dbReference type="Proteomes" id="UP001054821"/>
    </source>
</evidence>
<keyword evidence="2" id="KW-1185">Reference proteome</keyword>
<gene>
    <name evidence="1" type="ORF">L3X38_027123</name>
</gene>
<reference evidence="1 2" key="1">
    <citation type="journal article" date="2022" name="G3 (Bethesda)">
        <title>Whole-genome sequence and methylome profiling of the almond [Prunus dulcis (Mill.) D.A. Webb] cultivar 'Nonpareil'.</title>
        <authorList>
            <person name="D'Amico-Willman K.M."/>
            <person name="Ouma W.Z."/>
            <person name="Meulia T."/>
            <person name="Sideli G.M."/>
            <person name="Gradziel T.M."/>
            <person name="Fresnedo-Ramirez J."/>
        </authorList>
    </citation>
    <scope>NUCLEOTIDE SEQUENCE [LARGE SCALE GENOMIC DNA]</scope>
    <source>
        <strain evidence="1">Clone GOH B32 T37-40</strain>
    </source>
</reference>
<organism evidence="1 2">
    <name type="scientific">Prunus dulcis</name>
    <name type="common">Almond</name>
    <name type="synonym">Amygdalus dulcis</name>
    <dbReference type="NCBI Taxonomy" id="3755"/>
    <lineage>
        <taxon>Eukaryota</taxon>
        <taxon>Viridiplantae</taxon>
        <taxon>Streptophyta</taxon>
        <taxon>Embryophyta</taxon>
        <taxon>Tracheophyta</taxon>
        <taxon>Spermatophyta</taxon>
        <taxon>Magnoliopsida</taxon>
        <taxon>eudicotyledons</taxon>
        <taxon>Gunneridae</taxon>
        <taxon>Pentapetalae</taxon>
        <taxon>rosids</taxon>
        <taxon>fabids</taxon>
        <taxon>Rosales</taxon>
        <taxon>Rosaceae</taxon>
        <taxon>Amygdaloideae</taxon>
        <taxon>Amygdaleae</taxon>
        <taxon>Prunus</taxon>
    </lineage>
</organism>
<name>A0AAD4YZ56_PRUDU</name>
<comment type="caution">
    <text evidence="1">The sequence shown here is derived from an EMBL/GenBank/DDBJ whole genome shotgun (WGS) entry which is preliminary data.</text>
</comment>
<protein>
    <submittedName>
        <fullName evidence="1">Uncharacterized protein</fullName>
    </submittedName>
</protein>
<accession>A0AAD4YZ56</accession>
<evidence type="ECO:0000313" key="1">
    <source>
        <dbReference type="EMBL" id="KAI5327727.1"/>
    </source>
</evidence>
<dbReference type="AlphaFoldDB" id="A0AAD4YZ56"/>
<dbReference type="EMBL" id="JAJFAZ020000005">
    <property type="protein sequence ID" value="KAI5327727.1"/>
    <property type="molecule type" value="Genomic_DNA"/>
</dbReference>
<dbReference type="Proteomes" id="UP001054821">
    <property type="component" value="Chromosome 5"/>
</dbReference>